<dbReference type="InterPro" id="IPR051553">
    <property type="entry name" value="Ran_GTPase-activating"/>
</dbReference>
<dbReference type="VEuPathDB" id="VectorBase:LDEU003660"/>
<evidence type="ECO:0000313" key="7">
    <source>
        <dbReference type="Proteomes" id="UP000288716"/>
    </source>
</evidence>
<gene>
    <name evidence="6" type="ORF">B4U80_09514</name>
</gene>
<dbReference type="STRING" id="299467.A0A443SLH8"/>
<feature type="domain" description="RCC1-like" evidence="5">
    <location>
        <begin position="472"/>
        <end position="850"/>
    </location>
</feature>
<reference evidence="6 7" key="1">
    <citation type="journal article" date="2018" name="Gigascience">
        <title>Genomes of trombidid mites reveal novel predicted allergens and laterally-transferred genes associated with secondary metabolism.</title>
        <authorList>
            <person name="Dong X."/>
            <person name="Chaisiri K."/>
            <person name="Xia D."/>
            <person name="Armstrong S.D."/>
            <person name="Fang Y."/>
            <person name="Donnelly M.J."/>
            <person name="Kadowaki T."/>
            <person name="McGarry J.W."/>
            <person name="Darby A.C."/>
            <person name="Makepeace B.L."/>
        </authorList>
    </citation>
    <scope>NUCLEOTIDE SEQUENCE [LARGE SCALE GENOMIC DNA]</scope>
    <source>
        <strain evidence="6">UoL-UT</strain>
    </source>
</reference>
<organism evidence="6 7">
    <name type="scientific">Leptotrombidium deliense</name>
    <dbReference type="NCBI Taxonomy" id="299467"/>
    <lineage>
        <taxon>Eukaryota</taxon>
        <taxon>Metazoa</taxon>
        <taxon>Ecdysozoa</taxon>
        <taxon>Arthropoda</taxon>
        <taxon>Chelicerata</taxon>
        <taxon>Arachnida</taxon>
        <taxon>Acari</taxon>
        <taxon>Acariformes</taxon>
        <taxon>Trombidiformes</taxon>
        <taxon>Prostigmata</taxon>
        <taxon>Anystina</taxon>
        <taxon>Parasitengona</taxon>
        <taxon>Trombiculoidea</taxon>
        <taxon>Trombiculidae</taxon>
        <taxon>Leptotrombidium</taxon>
    </lineage>
</organism>
<feature type="region of interest" description="Disordered" evidence="4">
    <location>
        <begin position="333"/>
        <end position="397"/>
    </location>
</feature>
<protein>
    <submittedName>
        <fullName evidence="6">Regulator of chromosome condensation-like protein</fullName>
    </submittedName>
</protein>
<dbReference type="OrthoDB" id="61110at2759"/>
<feature type="repeat" description="RCC1" evidence="3">
    <location>
        <begin position="801"/>
        <end position="854"/>
    </location>
</feature>
<dbReference type="GO" id="GO:0005737">
    <property type="term" value="C:cytoplasm"/>
    <property type="evidence" value="ECO:0007669"/>
    <property type="project" value="TreeGrafter"/>
</dbReference>
<feature type="compositionally biased region" description="Polar residues" evidence="4">
    <location>
        <begin position="263"/>
        <end position="276"/>
    </location>
</feature>
<dbReference type="AlphaFoldDB" id="A0A443SLH8"/>
<feature type="repeat" description="RCC1" evidence="3">
    <location>
        <begin position="748"/>
        <end position="800"/>
    </location>
</feature>
<feature type="compositionally biased region" description="Basic and acidic residues" evidence="4">
    <location>
        <begin position="130"/>
        <end position="148"/>
    </location>
</feature>
<feature type="compositionally biased region" description="Basic and acidic residues" evidence="4">
    <location>
        <begin position="227"/>
        <end position="236"/>
    </location>
</feature>
<dbReference type="InterPro" id="IPR058923">
    <property type="entry name" value="RCC1-like_dom"/>
</dbReference>
<feature type="compositionally biased region" description="Basic and acidic residues" evidence="4">
    <location>
        <begin position="34"/>
        <end position="48"/>
    </location>
</feature>
<dbReference type="EMBL" id="NCKV01001416">
    <property type="protein sequence ID" value="RWS28380.1"/>
    <property type="molecule type" value="Genomic_DNA"/>
</dbReference>
<feature type="repeat" description="RCC1" evidence="3">
    <location>
        <begin position="572"/>
        <end position="625"/>
    </location>
</feature>
<feature type="compositionally biased region" description="Basic and acidic residues" evidence="4">
    <location>
        <begin position="107"/>
        <end position="122"/>
    </location>
</feature>
<dbReference type="PANTHER" id="PTHR45982:SF1">
    <property type="entry name" value="REGULATOR OF CHROMOSOME CONDENSATION"/>
    <property type="match status" value="1"/>
</dbReference>
<keyword evidence="7" id="KW-1185">Reference proteome</keyword>
<feature type="repeat" description="RCC1" evidence="3">
    <location>
        <begin position="626"/>
        <end position="687"/>
    </location>
</feature>
<dbReference type="InterPro" id="IPR000408">
    <property type="entry name" value="Reg_chr_condens"/>
</dbReference>
<feature type="repeat" description="RCC1" evidence="3">
    <location>
        <begin position="469"/>
        <end position="520"/>
    </location>
</feature>
<evidence type="ECO:0000256" key="4">
    <source>
        <dbReference type="SAM" id="MobiDB-lite"/>
    </source>
</evidence>
<dbReference type="Proteomes" id="UP000288716">
    <property type="component" value="Unassembled WGS sequence"/>
</dbReference>
<name>A0A443SLH8_9ACAR</name>
<dbReference type="Gene3D" id="2.130.10.30">
    <property type="entry name" value="Regulator of chromosome condensation 1/beta-lactamase-inhibitor protein II"/>
    <property type="match status" value="1"/>
</dbReference>
<evidence type="ECO:0000256" key="1">
    <source>
        <dbReference type="ARBA" id="ARBA00022658"/>
    </source>
</evidence>
<proteinExistence type="predicted"/>
<accession>A0A443SLH8</accession>
<feature type="repeat" description="RCC1" evidence="3">
    <location>
        <begin position="521"/>
        <end position="571"/>
    </location>
</feature>
<keyword evidence="1" id="KW-0344">Guanine-nucleotide releasing factor</keyword>
<feature type="compositionally biased region" description="Basic residues" evidence="4">
    <location>
        <begin position="343"/>
        <end position="352"/>
    </location>
</feature>
<dbReference type="PROSITE" id="PS00626">
    <property type="entry name" value="RCC1_2"/>
    <property type="match status" value="3"/>
</dbReference>
<feature type="compositionally biased region" description="Basic and acidic residues" evidence="4">
    <location>
        <begin position="155"/>
        <end position="191"/>
    </location>
</feature>
<evidence type="ECO:0000256" key="3">
    <source>
        <dbReference type="PROSITE-ProRule" id="PRU00235"/>
    </source>
</evidence>
<keyword evidence="2" id="KW-0677">Repeat</keyword>
<feature type="compositionally biased region" description="Polar residues" evidence="4">
    <location>
        <begin position="368"/>
        <end position="392"/>
    </location>
</feature>
<dbReference type="Pfam" id="PF25390">
    <property type="entry name" value="WD40_RLD"/>
    <property type="match status" value="1"/>
</dbReference>
<feature type="region of interest" description="Disordered" evidence="4">
    <location>
        <begin position="1"/>
        <end position="316"/>
    </location>
</feature>
<dbReference type="PROSITE" id="PS50012">
    <property type="entry name" value="RCC1_3"/>
    <property type="match status" value="7"/>
</dbReference>
<dbReference type="PRINTS" id="PR00633">
    <property type="entry name" value="RCCNDNSATION"/>
</dbReference>
<feature type="repeat" description="RCC1" evidence="3">
    <location>
        <begin position="688"/>
        <end position="747"/>
    </location>
</feature>
<evidence type="ECO:0000313" key="6">
    <source>
        <dbReference type="EMBL" id="RWS28380.1"/>
    </source>
</evidence>
<comment type="caution">
    <text evidence="6">The sequence shown here is derived from an EMBL/GenBank/DDBJ whole genome shotgun (WGS) entry which is preliminary data.</text>
</comment>
<evidence type="ECO:0000256" key="2">
    <source>
        <dbReference type="ARBA" id="ARBA00022737"/>
    </source>
</evidence>
<evidence type="ECO:0000259" key="5">
    <source>
        <dbReference type="Pfam" id="PF25390"/>
    </source>
</evidence>
<feature type="compositionally biased region" description="Basic and acidic residues" evidence="4">
    <location>
        <begin position="84"/>
        <end position="100"/>
    </location>
</feature>
<sequence length="862" mass="93936">MELRSGAMRTRQTKSEKETVTKRIASPKKTAKTTKKEISVVKSPEKKSPPKTAVVEARRSRRHGQKQTAPKQEKRSVSTRARNRKTEVEIVESTVKEIEATKTVIKSPDKKKESAPKQEKRSVSTRGRNRKSESEVVEPTVKETETTKTRGRRKILTEEPEKPIKEKTSDKPETVKTTKRAAKTEPEPEIKRGRRKSARNTDESQSQQSEGVASKKRKVEFASVTVEKNEVEEKQKRGTRKSKSEVSVAEIEEQGIPKRATRNSRSLGSVASSNVPETEVEVKKRGRKPVQKEENKTATPSRTSRRKATTESDQRIINASGVQIIFNDEKPTIEETVPIPSKSKARGRPKKVKPVESTPDTELPEASDINSTDIGDVSDATQHAVTESTSADNIEAVGTDVDSIETTQREESLVDVPPSVLDVVTTLTTQVASMIDIESPSSKKLPLKKPRSGIRVKDLEIPKIPPITGYLATFGDDNCGELGHSSIGITKTKPTLISDLAESVVCTAAGAMHTVCVTASGQVLTFGCNDECALGRISSEDNEARPTKVPLPVQVTKVTAGDSHTAALTALGCVYYWGNFRDQNGRIGLTKESTDSILEPTPVKFETTFVDIASGCNHLLLLSDSGEVYTVGVGEQGALGRLPDTECKFEKDVASRFLTPGKIIVSKSEVFDKVWAGNYTSFARTVTGKVYAWGLNNFCQLGFRSSNPEETSAVEYFPQLLPTFTRSQAKVVQICGGSHHSLALDADGRVYSCGRFEYGRLGHGESGSDEESFKPIESLMKQKVVEICCGPVCSFAVTENGQLYSWGMASSNLGVGGDEVDLHSPTQVRAKSLIDRCVLSVTAGSQHSAIIVSTGDGNHNGN</sequence>
<dbReference type="GO" id="GO:0005085">
    <property type="term" value="F:guanyl-nucleotide exchange factor activity"/>
    <property type="evidence" value="ECO:0007669"/>
    <property type="project" value="TreeGrafter"/>
</dbReference>
<dbReference type="PANTHER" id="PTHR45982">
    <property type="entry name" value="REGULATOR OF CHROMOSOME CONDENSATION"/>
    <property type="match status" value="1"/>
</dbReference>
<dbReference type="InterPro" id="IPR009091">
    <property type="entry name" value="RCC1/BLIP-II"/>
</dbReference>
<dbReference type="SUPFAM" id="SSF50985">
    <property type="entry name" value="RCC1/BLIP-II"/>
    <property type="match status" value="1"/>
</dbReference>